<evidence type="ECO:0000313" key="3">
    <source>
        <dbReference type="EMBL" id="GJS73723.1"/>
    </source>
</evidence>
<feature type="region of interest" description="Disordered" evidence="1">
    <location>
        <begin position="471"/>
        <end position="509"/>
    </location>
</feature>
<reference evidence="3" key="1">
    <citation type="journal article" date="2022" name="Int. J. Mol. Sci.">
        <title>Draft Genome of Tanacetum Coccineum: Genomic Comparison of Closely Related Tanacetum-Family Plants.</title>
        <authorList>
            <person name="Yamashiro T."/>
            <person name="Shiraishi A."/>
            <person name="Nakayama K."/>
            <person name="Satake H."/>
        </authorList>
    </citation>
    <scope>NUCLEOTIDE SEQUENCE</scope>
</reference>
<dbReference type="PANTHER" id="PTHR11439">
    <property type="entry name" value="GAG-POL-RELATED RETROTRANSPOSON"/>
    <property type="match status" value="1"/>
</dbReference>
<dbReference type="InterPro" id="IPR043502">
    <property type="entry name" value="DNA/RNA_pol_sf"/>
</dbReference>
<keyword evidence="4" id="KW-1185">Reference proteome</keyword>
<gene>
    <name evidence="3" type="ORF">Tco_0706564</name>
</gene>
<protein>
    <submittedName>
        <fullName evidence="3">Retrovirus-related pol polyprotein from transposon TNT 1-94</fullName>
    </submittedName>
</protein>
<sequence length="966" mass="109713">MLTKPQGFYDNIHKQALGYQNSFYLKKAQRIKPTLYDGIVISAKHVVMPVIDDEETLILEEESRSKMSKKEKDPKAIKQNISHKPIDYEKLNRLTKDFTKYFTLQQELSAKQAFWLHMSNPTSKPSDALPVIIEVPKELPKISLVNESLKKLKFHLAKFDNMVKIRTTPNARTESEWGFEHTKATAFDQIDTAVQQSSVDKQCLEIAKKELLLENDRLLQQIMSQDVLLTVMNFMSLIVKGKEIVDIAAQIPSATTIVPGMFELDLEPLAPSKCESKPIGNKRNDMILQTPSRNMKNKVEAQPRKVNKKNHVVEPIHKVDVKHSLVNANSELNCATSSSKKAKIVESKNANHSEHNHTWGYNAIDIPSSSSLVMTGFPDCSLVSGLRMFETYDREPLSAHEFSGLHSMTPATSSSGLVPNPVSQQPCIPPNRDDWDHLFQPMFDEYFNPSLIAVTPVQVVAAPRDVVLSDSPVSTSIDQDAPSTSIPSTQEQEHSPTISQGFEESPKTLTFRDDPLHESLHEELTSQGSSSNVKMDEFDEVLKNKARLVAQGFRQEEGINFDESFAPVAKNIMIYQMEVKMAFLNGELKEEVYISQPEGFVDQDNPSHVYKLKKALYGLKQAPRAWYMSSFLISQHFSKGAVDPTLFARQAGNDLLLVQIYVDDIIFASTNTAMSLVEKSKLDKDLQGKQVDATLYRDMIGSLMYLTSNRPDLIHIVCLCARYQAKPTEKHLQTVKRIFDTLKEPLTWVSSTRMIPIPLYYDNKSAIALCCNNVQHSRSKHIDVHYHFIKEQVENGIHDSGNVETSGRGNGRVMVVTHILSSFSLEIFSDCLDFYRLPIVSVMLDYVFLLDVLEVYMHQFWDSVYKHDTFYRFKIEKRKRFKLNLEIFRDIFKICPRVQGQGFDALPTDEEIVSFLRDLGHIGEINSLNDVVVDLMHQPWRTFATLINISLSGKTTGLDKLRLSRA</sequence>
<reference evidence="3" key="2">
    <citation type="submission" date="2022-01" db="EMBL/GenBank/DDBJ databases">
        <authorList>
            <person name="Yamashiro T."/>
            <person name="Shiraishi A."/>
            <person name="Satake H."/>
            <person name="Nakayama K."/>
        </authorList>
    </citation>
    <scope>NUCLEOTIDE SEQUENCE</scope>
</reference>
<comment type="caution">
    <text evidence="3">The sequence shown here is derived from an EMBL/GenBank/DDBJ whole genome shotgun (WGS) entry which is preliminary data.</text>
</comment>
<dbReference type="SUPFAM" id="SSF56672">
    <property type="entry name" value="DNA/RNA polymerases"/>
    <property type="match status" value="1"/>
</dbReference>
<evidence type="ECO:0000259" key="2">
    <source>
        <dbReference type="Pfam" id="PF07727"/>
    </source>
</evidence>
<dbReference type="InterPro" id="IPR013103">
    <property type="entry name" value="RVT_2"/>
</dbReference>
<evidence type="ECO:0000256" key="1">
    <source>
        <dbReference type="SAM" id="MobiDB-lite"/>
    </source>
</evidence>
<dbReference type="EMBL" id="BQNB010010175">
    <property type="protein sequence ID" value="GJS73723.1"/>
    <property type="molecule type" value="Genomic_DNA"/>
</dbReference>
<dbReference type="Pfam" id="PF07727">
    <property type="entry name" value="RVT_2"/>
    <property type="match status" value="1"/>
</dbReference>
<name>A0ABQ4Y7R4_9ASTR</name>
<dbReference type="Proteomes" id="UP001151760">
    <property type="component" value="Unassembled WGS sequence"/>
</dbReference>
<evidence type="ECO:0000313" key="4">
    <source>
        <dbReference type="Proteomes" id="UP001151760"/>
    </source>
</evidence>
<dbReference type="PANTHER" id="PTHR11439:SF483">
    <property type="entry name" value="PEPTIDE SYNTHASE GLIP-LIKE, PUTATIVE (AFU_ORTHOLOGUE AFUA_3G12920)-RELATED"/>
    <property type="match status" value="1"/>
</dbReference>
<organism evidence="3 4">
    <name type="scientific">Tanacetum coccineum</name>
    <dbReference type="NCBI Taxonomy" id="301880"/>
    <lineage>
        <taxon>Eukaryota</taxon>
        <taxon>Viridiplantae</taxon>
        <taxon>Streptophyta</taxon>
        <taxon>Embryophyta</taxon>
        <taxon>Tracheophyta</taxon>
        <taxon>Spermatophyta</taxon>
        <taxon>Magnoliopsida</taxon>
        <taxon>eudicotyledons</taxon>
        <taxon>Gunneridae</taxon>
        <taxon>Pentapetalae</taxon>
        <taxon>asterids</taxon>
        <taxon>campanulids</taxon>
        <taxon>Asterales</taxon>
        <taxon>Asteraceae</taxon>
        <taxon>Asteroideae</taxon>
        <taxon>Anthemideae</taxon>
        <taxon>Anthemidinae</taxon>
        <taxon>Tanacetum</taxon>
    </lineage>
</organism>
<dbReference type="CDD" id="cd09272">
    <property type="entry name" value="RNase_HI_RT_Ty1"/>
    <property type="match status" value="1"/>
</dbReference>
<proteinExistence type="predicted"/>
<feature type="compositionally biased region" description="Polar residues" evidence="1">
    <location>
        <begin position="471"/>
        <end position="502"/>
    </location>
</feature>
<feature type="domain" description="Reverse transcriptase Ty1/copia-type" evidence="2">
    <location>
        <begin position="534"/>
        <end position="686"/>
    </location>
</feature>
<accession>A0ABQ4Y7R4</accession>